<keyword evidence="17" id="KW-1185">Reference proteome</keyword>
<dbReference type="PANTHER" id="PTHR42648">
    <property type="entry name" value="TRANSPOSASE, PUTATIVE-RELATED"/>
    <property type="match status" value="1"/>
</dbReference>
<dbReference type="Pfam" id="PF13975">
    <property type="entry name" value="gag-asp_proteas"/>
    <property type="match status" value="1"/>
</dbReference>
<feature type="compositionally biased region" description="Basic and acidic residues" evidence="14">
    <location>
        <begin position="1828"/>
        <end position="1857"/>
    </location>
</feature>
<organism evidence="16 17">
    <name type="scientific">Lolium multiflorum</name>
    <name type="common">Italian ryegrass</name>
    <name type="synonym">Lolium perenne subsp. multiflorum</name>
    <dbReference type="NCBI Taxonomy" id="4521"/>
    <lineage>
        <taxon>Eukaryota</taxon>
        <taxon>Viridiplantae</taxon>
        <taxon>Streptophyta</taxon>
        <taxon>Embryophyta</taxon>
        <taxon>Tracheophyta</taxon>
        <taxon>Spermatophyta</taxon>
        <taxon>Magnoliopsida</taxon>
        <taxon>Liliopsida</taxon>
        <taxon>Poales</taxon>
        <taxon>Poaceae</taxon>
        <taxon>BOP clade</taxon>
        <taxon>Pooideae</taxon>
        <taxon>Poodae</taxon>
        <taxon>Poeae</taxon>
        <taxon>Poeae Chloroplast Group 2 (Poeae type)</taxon>
        <taxon>Loliodinae</taxon>
        <taxon>Loliinae</taxon>
        <taxon>Lolium</taxon>
    </lineage>
</organism>
<evidence type="ECO:0000256" key="9">
    <source>
        <dbReference type="ARBA" id="ARBA00022918"/>
    </source>
</evidence>
<dbReference type="GO" id="GO:0004190">
    <property type="term" value="F:aspartic-type endopeptidase activity"/>
    <property type="evidence" value="ECO:0007669"/>
    <property type="project" value="UniProtKB-KW"/>
</dbReference>
<dbReference type="InterPro" id="IPR054722">
    <property type="entry name" value="PolX-like_BBD"/>
</dbReference>
<sequence>MKMAVEMAAVSMEKPSGALPHSGGVRNRDSCPPDLGVAMAAALEDMASSINFNQFLEKEKLKSNGSNFTDWFRHVRIFLNGGNLQYVLDAPLGDPPAETETDEVKAVYATRKTRYSQVQCAILCSLEADLQKRFEHHDPHELINELKTIFETHAAVECYEASKHFFSCMMEEGSSISEHMLVMTGHAKKLSDLEIVIPNRLGINRILQSLPPSYKNFVMNYNMQNMNKELPELFSMLKAAEIEIKKEHQVLMVNKTTSFKKQGKSKGKFKKGGKKAATPPVKPKTGPKPDAECYYCKEKGHWKRNFSKYLADLKSSLELKNKRRLLKDEVTMRVGNGSKVDVIAVGTLPLHLPSGLVLSLNNCYFVPALSMNIISGSCLMQDGYSFKSENNGCSIFMNNIFYGRAPEKNGLFLLDLDSSDTHIHNIDAKRIKLNDNSTYMWHCRLGHIGVKRMKKLHTDGLLESLDFESLDRCEACLMGKMTKTPFSGIMERATDLLEIIHTDVCGPMSVASRGGYRYVLTFTDDLSRYGYIYFMKHKSETFEKFKEFQSEVENQRNKKIKFLRSDRGGEYLSYEFGMHLKKCGILSQLTPPGTPQRNGVSERRNRTLLDMVRSMISEGKIFVAKNGTFLEKEFLTKEVTGRKVELDEIDESSLVDQSSAVPEDVPMPPTPTTEEANDNDHETSNEIATEPRRSTRERATPDWYDPCLNVMIVDNNDEDPATYEEAMMSPDSNKWQEAMKSEMGSMYDNKVWTLVDLPDSRKAVENKWIFKRKTDADGNITVYKARLVAKGFQQIQGVDYDETFSPVAKLKSVRILLAIAAFFDYEIWQMDVKTAFLNGDIEEELYMVQPKGFVDPKNADKVCKLQRSIYGLKQASRSWNRRFDKVIKDFGFIQCHGEACIYKKVSGSSVAFLILYVDDILLIGNDIELLSSVKGYLNNSFSMKDLGEASYILGIKIYRDRSRRLIGLSQSTYLDKILKKFRMDESKKGFLPMLPGKVLSKTQGPATAEERERMSQIPYASAVGSIMYAMLCTRPDIAHAVSLTSRYQSDPGMEHWTAVKNILKYLKRTKDMFLCYGVSWASSKQCTVAKSSTESEYIAASEASSEAVWMKRFIVELGVVPSALDPLVIYCDNMGAIANAQEPRFSLISAWLGLANGLNDPVVRKKLIEAIQHLLTGYRSWHACNRQTCAEHCGPSPRDQGPPTVLGASGLRVARRCSRGFGNTFARRWDILQNYINICEMSDEPVKYEDLPEDHKKKYDELKALFEADLIGSFERTRTHGIRFKGFSPEGVLDEVDLSLPSEERTRALRQEVNYMVAHSLHRHSESLVNTLERIAVRVVQEIMKHQYSPSGPALGTHQGEIPFHTRPQLPFTLAAPEQQGSPAYVVYKVGGDPGDCQFLYEPPKEISHGYVCTYVPDCNNWARTNQIAAGGMSGADADKQAWLAKYATETSHESSAPAAHTMEQISTILRDQFGILPKRRTVGYSKPYPNEYDLIPLPLKYRLPEFSKFNGSEGAISIEHVSQYLAQLGMISASDPLRVRFFAQSLTGPAFGWYTSLPPDSVRTWKQLEEQFHVQYHSEATEAAIVDLAQVRTGETVSEYIQRFRTVKNRCYSARLTEKEAVDRPLGLAAPIKDLAFQVEYNSLAHMVQKLTLYEQRHPELYQDKFKRPIGLVETEEVEDFAEDQEVAVAEWARGAAPVSCKWVKQQGPAKGFDFDISKAEQIFDLLLKEKQLKLPEGHKIPTAQEMNGRPYCKWHHSFTHTTNDCKELRRQIQMAIEQGRLILGQFAMKVDTHPFPGVNMVEHNHSTRRQLDFSFEVNMAGPVYHHGRDKEEIGPLRGKEKEEAGPRDRPRDDDRRYITEEQVRNVRYQRPLSAHLLNKYEHQYDRHRRYDVDDERYRRSDVDNRKYRRVQRLRKLEEAKAQYLYTLRRARPDLAVKIQQTLETEMHPPKEEWRPKQAKADAKASAGTNMVFILPSEFCAPRTEEVPVAQFDCEPRPVIFEKPREKSYRHLKALYLKGYINGQPVNKMLVDTGAAVNIMPYSMLRRLGRSNADLIKTNVTLSDFNGQASEAQGVLNVDLTVGQKTIPTSFFIVDSKSTYAVLLGRDWIHANSCIPSTMHQCLIQWDGDEVEVVHADDSIEISLAGMNIWDADDQEPISGVSLDGCERIEASKNGVRLVLSTGLTE</sequence>
<feature type="compositionally biased region" description="Basic and acidic residues" evidence="14">
    <location>
        <begin position="678"/>
        <end position="700"/>
    </location>
</feature>
<evidence type="ECO:0000256" key="2">
    <source>
        <dbReference type="ARBA" id="ARBA00022679"/>
    </source>
</evidence>
<feature type="region of interest" description="Disordered" evidence="14">
    <location>
        <begin position="1827"/>
        <end position="1857"/>
    </location>
</feature>
<dbReference type="CDD" id="cd09272">
    <property type="entry name" value="RNase_HI_RT_Ty1"/>
    <property type="match status" value="1"/>
</dbReference>
<evidence type="ECO:0000256" key="14">
    <source>
        <dbReference type="SAM" id="MobiDB-lite"/>
    </source>
</evidence>
<dbReference type="InterPro" id="IPR025724">
    <property type="entry name" value="GAG-pre-integrase_dom"/>
</dbReference>
<dbReference type="Pfam" id="PF14223">
    <property type="entry name" value="Retrotran_gag_2"/>
    <property type="match status" value="1"/>
</dbReference>
<dbReference type="Pfam" id="PF03732">
    <property type="entry name" value="Retrotrans_gag"/>
    <property type="match status" value="1"/>
</dbReference>
<feature type="domain" description="Integrase catalytic" evidence="15">
    <location>
        <begin position="481"/>
        <end position="670"/>
    </location>
</feature>
<accession>A0AAD8RG39</accession>
<dbReference type="InterPro" id="IPR001584">
    <property type="entry name" value="Integrase_cat-core"/>
</dbReference>
<dbReference type="Pfam" id="PF00665">
    <property type="entry name" value="rve"/>
    <property type="match status" value="1"/>
</dbReference>
<dbReference type="Gene3D" id="4.10.60.10">
    <property type="entry name" value="Zinc finger, CCHC-type"/>
    <property type="match status" value="1"/>
</dbReference>
<reference evidence="16" key="1">
    <citation type="submission" date="2023-07" db="EMBL/GenBank/DDBJ databases">
        <title>A chromosome-level genome assembly of Lolium multiflorum.</title>
        <authorList>
            <person name="Chen Y."/>
            <person name="Copetti D."/>
            <person name="Kolliker R."/>
            <person name="Studer B."/>
        </authorList>
    </citation>
    <scope>NUCLEOTIDE SEQUENCE</scope>
    <source>
        <strain evidence="16">02402/16</strain>
        <tissue evidence="16">Leaf</tissue>
    </source>
</reference>
<feature type="compositionally biased region" description="Basic residues" evidence="14">
    <location>
        <begin position="261"/>
        <end position="274"/>
    </location>
</feature>
<gene>
    <name evidence="16" type="ORF">QYE76_024386</name>
</gene>
<dbReference type="CDD" id="cd00303">
    <property type="entry name" value="retropepsin_like"/>
    <property type="match status" value="1"/>
</dbReference>
<dbReference type="InterPro" id="IPR043502">
    <property type="entry name" value="DNA/RNA_pol_sf"/>
</dbReference>
<keyword evidence="3" id="KW-0548">Nucleotidyltransferase</keyword>
<name>A0AAD8RG39_LOLMU</name>
<keyword evidence="4" id="KW-0540">Nuclease</keyword>
<evidence type="ECO:0000256" key="6">
    <source>
        <dbReference type="ARBA" id="ARBA00022750"/>
    </source>
</evidence>
<dbReference type="InterPro" id="IPR001969">
    <property type="entry name" value="Aspartic_peptidase_AS"/>
</dbReference>
<dbReference type="SUPFAM" id="SSF50630">
    <property type="entry name" value="Acid proteases"/>
    <property type="match status" value="1"/>
</dbReference>
<dbReference type="Gene3D" id="2.40.70.10">
    <property type="entry name" value="Acid Proteases"/>
    <property type="match status" value="1"/>
</dbReference>
<dbReference type="GO" id="GO:0003676">
    <property type="term" value="F:nucleic acid binding"/>
    <property type="evidence" value="ECO:0007669"/>
    <property type="project" value="InterPro"/>
</dbReference>
<evidence type="ECO:0000256" key="7">
    <source>
        <dbReference type="ARBA" id="ARBA00022759"/>
    </source>
</evidence>
<evidence type="ECO:0000256" key="1">
    <source>
        <dbReference type="ARBA" id="ARBA00022670"/>
    </source>
</evidence>
<evidence type="ECO:0000256" key="13">
    <source>
        <dbReference type="ARBA" id="ARBA00057243"/>
    </source>
</evidence>
<dbReference type="GO" id="GO:0004519">
    <property type="term" value="F:endonuclease activity"/>
    <property type="evidence" value="ECO:0007669"/>
    <property type="project" value="UniProtKB-KW"/>
</dbReference>
<dbReference type="PANTHER" id="PTHR42648:SF27">
    <property type="entry name" value="RNA-DIRECTED DNA POLYMERASE"/>
    <property type="match status" value="1"/>
</dbReference>
<dbReference type="GO" id="GO:0015074">
    <property type="term" value="P:DNA integration"/>
    <property type="evidence" value="ECO:0007669"/>
    <property type="project" value="InterPro"/>
</dbReference>
<evidence type="ECO:0000313" key="17">
    <source>
        <dbReference type="Proteomes" id="UP001231189"/>
    </source>
</evidence>
<evidence type="ECO:0000259" key="15">
    <source>
        <dbReference type="PROSITE" id="PS50994"/>
    </source>
</evidence>
<dbReference type="InterPro" id="IPR013103">
    <property type="entry name" value="RVT_2"/>
</dbReference>
<keyword evidence="7" id="KW-0255">Endonuclease</keyword>
<evidence type="ECO:0000313" key="16">
    <source>
        <dbReference type="EMBL" id="KAK1618869.1"/>
    </source>
</evidence>
<proteinExistence type="predicted"/>
<feature type="region of interest" description="Disordered" evidence="14">
    <location>
        <begin position="650"/>
        <end position="700"/>
    </location>
</feature>
<dbReference type="PROSITE" id="PS00141">
    <property type="entry name" value="ASP_PROTEASE"/>
    <property type="match status" value="1"/>
</dbReference>
<evidence type="ECO:0000256" key="11">
    <source>
        <dbReference type="ARBA" id="ARBA00032154"/>
    </source>
</evidence>
<keyword evidence="6" id="KW-0064">Aspartyl protease</keyword>
<evidence type="ECO:0000256" key="12">
    <source>
        <dbReference type="ARBA" id="ARBA00033113"/>
    </source>
</evidence>
<dbReference type="Pfam" id="PF22936">
    <property type="entry name" value="Pol_BBD"/>
    <property type="match status" value="1"/>
</dbReference>
<evidence type="ECO:0000256" key="4">
    <source>
        <dbReference type="ARBA" id="ARBA00022722"/>
    </source>
</evidence>
<dbReference type="SUPFAM" id="SSF53098">
    <property type="entry name" value="Ribonuclease H-like"/>
    <property type="match status" value="1"/>
</dbReference>
<dbReference type="GO" id="GO:0006508">
    <property type="term" value="P:proteolysis"/>
    <property type="evidence" value="ECO:0007669"/>
    <property type="project" value="UniProtKB-KW"/>
</dbReference>
<keyword evidence="2" id="KW-0808">Transferase</keyword>
<protein>
    <recommendedName>
        <fullName evidence="10">Gag-Pol-p199</fullName>
    </recommendedName>
    <alternativeName>
        <fullName evidence="11">TY1A-TY1B</fullName>
    </alternativeName>
    <alternativeName>
        <fullName evidence="12">p190</fullName>
    </alternativeName>
</protein>
<dbReference type="Gene3D" id="3.30.420.10">
    <property type="entry name" value="Ribonuclease H-like superfamily/Ribonuclease H"/>
    <property type="match status" value="1"/>
</dbReference>
<evidence type="ECO:0000256" key="3">
    <source>
        <dbReference type="ARBA" id="ARBA00022695"/>
    </source>
</evidence>
<comment type="caution">
    <text evidence="16">The sequence shown here is derived from an EMBL/GenBank/DDBJ whole genome shotgun (WGS) entry which is preliminary data.</text>
</comment>
<dbReference type="InterPro" id="IPR012337">
    <property type="entry name" value="RNaseH-like_sf"/>
</dbReference>
<dbReference type="Proteomes" id="UP001231189">
    <property type="component" value="Unassembled WGS sequence"/>
</dbReference>
<dbReference type="InterPro" id="IPR036397">
    <property type="entry name" value="RNaseH_sf"/>
</dbReference>
<comment type="function">
    <text evidence="13">Capsid protein (CA) is the structural component of the virus-like particle (VLP), forming the shell that encapsulates the retrotransposons dimeric RNA genome. The particles are assembled from trimer-clustered units and there are holes in the capsid shells that allow for the diffusion of macromolecules. CA also has nucleocapsid-like chaperone activity, promoting primer tRNA(i)-Met annealing to the multipartite primer-binding site (PBS), dimerization of Ty1 RNA and initiation of reverse transcription.</text>
</comment>
<dbReference type="SUPFAM" id="SSF56672">
    <property type="entry name" value="DNA/RNA polymerases"/>
    <property type="match status" value="1"/>
</dbReference>
<dbReference type="InterPro" id="IPR039537">
    <property type="entry name" value="Retrotran_Ty1/copia-like"/>
</dbReference>
<dbReference type="PROSITE" id="PS50994">
    <property type="entry name" value="INTEGRASE"/>
    <property type="match status" value="1"/>
</dbReference>
<keyword evidence="5" id="KW-0479">Metal-binding</keyword>
<keyword evidence="8" id="KW-0378">Hydrolase</keyword>
<dbReference type="InterPro" id="IPR005162">
    <property type="entry name" value="Retrotrans_gag_dom"/>
</dbReference>
<dbReference type="GO" id="GO:0003964">
    <property type="term" value="F:RNA-directed DNA polymerase activity"/>
    <property type="evidence" value="ECO:0007669"/>
    <property type="project" value="UniProtKB-KW"/>
</dbReference>
<dbReference type="GO" id="GO:0046872">
    <property type="term" value="F:metal ion binding"/>
    <property type="evidence" value="ECO:0007669"/>
    <property type="project" value="UniProtKB-KW"/>
</dbReference>
<keyword evidence="9" id="KW-0695">RNA-directed DNA polymerase</keyword>
<feature type="region of interest" description="Disordered" evidence="14">
    <location>
        <begin position="261"/>
        <end position="285"/>
    </location>
</feature>
<dbReference type="Pfam" id="PF13976">
    <property type="entry name" value="gag_pre-integrs"/>
    <property type="match status" value="1"/>
</dbReference>
<evidence type="ECO:0000256" key="10">
    <source>
        <dbReference type="ARBA" id="ARBA00030524"/>
    </source>
</evidence>
<dbReference type="InterPro" id="IPR021109">
    <property type="entry name" value="Peptidase_aspartic_dom_sf"/>
</dbReference>
<dbReference type="Pfam" id="PF07727">
    <property type="entry name" value="RVT_2"/>
    <property type="match status" value="1"/>
</dbReference>
<dbReference type="EMBL" id="JAUUTY010000006">
    <property type="protein sequence ID" value="KAK1618869.1"/>
    <property type="molecule type" value="Genomic_DNA"/>
</dbReference>
<evidence type="ECO:0000256" key="8">
    <source>
        <dbReference type="ARBA" id="ARBA00022801"/>
    </source>
</evidence>
<evidence type="ECO:0000256" key="5">
    <source>
        <dbReference type="ARBA" id="ARBA00022723"/>
    </source>
</evidence>
<keyword evidence="1" id="KW-0645">Protease</keyword>